<dbReference type="EMBL" id="CP073587">
    <property type="protein sequence ID" value="QUN06949.1"/>
    <property type="molecule type" value="Genomic_DNA"/>
</dbReference>
<evidence type="ECO:0000313" key="4">
    <source>
        <dbReference type="Proteomes" id="UP000679575"/>
    </source>
</evidence>
<dbReference type="Proteomes" id="UP000679575">
    <property type="component" value="Chromosome"/>
</dbReference>
<sequence>MHISSQKGVAAVELTILLPFFLLVIFATAELGRALYQYNTLTKLVRDAGRYLANNVDKRVTTTLPSPLSDANCGNCITQTKNLLVYGNITGSGTPLLYGLSIANVNIANAPSGSRQVMVSANYDWQPLFSETLPVFGFGESIDLSFNLNASYAVTAL</sequence>
<evidence type="ECO:0000256" key="1">
    <source>
        <dbReference type="SAM" id="Phobius"/>
    </source>
</evidence>
<keyword evidence="4" id="KW-1185">Reference proteome</keyword>
<evidence type="ECO:0000259" key="2">
    <source>
        <dbReference type="Pfam" id="PF07811"/>
    </source>
</evidence>
<organism evidence="3 4">
    <name type="scientific">Shewanella yunxiaonensis</name>
    <dbReference type="NCBI Taxonomy" id="2829809"/>
    <lineage>
        <taxon>Bacteria</taxon>
        <taxon>Pseudomonadati</taxon>
        <taxon>Pseudomonadota</taxon>
        <taxon>Gammaproteobacteria</taxon>
        <taxon>Alteromonadales</taxon>
        <taxon>Shewanellaceae</taxon>
        <taxon>Shewanella</taxon>
    </lineage>
</organism>
<keyword evidence="1" id="KW-1133">Transmembrane helix</keyword>
<reference evidence="3 4" key="1">
    <citation type="submission" date="2021-04" db="EMBL/GenBank/DDBJ databases">
        <title>Novel species identification of genus Shewanella.</title>
        <authorList>
            <person name="Liu G."/>
        </authorList>
    </citation>
    <scope>NUCLEOTIDE SEQUENCE [LARGE SCALE GENOMIC DNA]</scope>
    <source>
        <strain evidence="3 4">FJAT-54481</strain>
    </source>
</reference>
<keyword evidence="1" id="KW-0812">Transmembrane</keyword>
<proteinExistence type="predicted"/>
<feature type="transmembrane region" description="Helical" evidence="1">
    <location>
        <begin position="16"/>
        <end position="36"/>
    </location>
</feature>
<protein>
    <submittedName>
        <fullName evidence="3">Pilus assembly protein</fullName>
    </submittedName>
</protein>
<evidence type="ECO:0000313" key="3">
    <source>
        <dbReference type="EMBL" id="QUN06949.1"/>
    </source>
</evidence>
<feature type="domain" description="TadE-like" evidence="2">
    <location>
        <begin position="8"/>
        <end position="50"/>
    </location>
</feature>
<gene>
    <name evidence="3" type="ORF">KDN34_05770</name>
</gene>
<dbReference type="Pfam" id="PF07811">
    <property type="entry name" value="TadE"/>
    <property type="match status" value="1"/>
</dbReference>
<keyword evidence="1" id="KW-0472">Membrane</keyword>
<name>A0ABX7YXE2_9GAMM</name>
<dbReference type="RefSeq" id="WP_212595954.1">
    <property type="nucleotide sequence ID" value="NZ_CP073587.1"/>
</dbReference>
<accession>A0ABX7YXE2</accession>
<dbReference type="InterPro" id="IPR012495">
    <property type="entry name" value="TadE-like_dom"/>
</dbReference>